<dbReference type="Gene3D" id="3.40.50.300">
    <property type="entry name" value="P-loop containing nucleotide triphosphate hydrolases"/>
    <property type="match status" value="2"/>
</dbReference>
<evidence type="ECO:0000256" key="2">
    <source>
        <dbReference type="ARBA" id="ARBA00008869"/>
    </source>
</evidence>
<dbReference type="PANTHER" id="PTHR19229:SF250">
    <property type="entry name" value="ABC TRANSPORTER DOMAIN-CONTAINING PROTEIN-RELATED"/>
    <property type="match status" value="1"/>
</dbReference>
<dbReference type="PANTHER" id="PTHR19229">
    <property type="entry name" value="ATP-BINDING CASSETTE TRANSPORTER SUBFAMILY A ABCA"/>
    <property type="match status" value="1"/>
</dbReference>
<evidence type="ECO:0000256" key="9">
    <source>
        <dbReference type="SAM" id="MobiDB-lite"/>
    </source>
</evidence>
<gene>
    <name evidence="12" type="ORF">BOX15_Mlig028900g2</name>
</gene>
<reference evidence="12 13" key="1">
    <citation type="submission" date="2017-06" db="EMBL/GenBank/DDBJ databases">
        <title>A platform for efficient transgenesis in Macrostomum lignano, a flatworm model organism for stem cell research.</title>
        <authorList>
            <person name="Berezikov E."/>
        </authorList>
    </citation>
    <scope>NUCLEOTIDE SEQUENCE [LARGE SCALE GENOMIC DNA]</scope>
    <source>
        <strain evidence="12">DV1</strain>
        <tissue evidence="12">Whole organism</tissue>
    </source>
</reference>
<comment type="subcellular location">
    <subcellularLocation>
        <location evidence="1">Membrane</location>
        <topology evidence="1">Multi-pass membrane protein</topology>
    </subcellularLocation>
</comment>
<accession>A0A267G8K9</accession>
<keyword evidence="3" id="KW-0813">Transport</keyword>
<dbReference type="GO" id="GO:0016020">
    <property type="term" value="C:membrane"/>
    <property type="evidence" value="ECO:0007669"/>
    <property type="project" value="UniProtKB-SubCell"/>
</dbReference>
<dbReference type="InterPro" id="IPR027417">
    <property type="entry name" value="P-loop_NTPase"/>
</dbReference>
<feature type="region of interest" description="Disordered" evidence="9">
    <location>
        <begin position="1"/>
        <end position="67"/>
    </location>
</feature>
<dbReference type="InterPro" id="IPR026082">
    <property type="entry name" value="ABCA"/>
</dbReference>
<evidence type="ECO:0000256" key="1">
    <source>
        <dbReference type="ARBA" id="ARBA00004141"/>
    </source>
</evidence>
<keyword evidence="6" id="KW-0067">ATP-binding</keyword>
<feature type="compositionally biased region" description="Basic and acidic residues" evidence="9">
    <location>
        <begin position="1"/>
        <end position="13"/>
    </location>
</feature>
<feature type="transmembrane region" description="Helical" evidence="10">
    <location>
        <begin position="684"/>
        <end position="703"/>
    </location>
</feature>
<evidence type="ECO:0000313" key="12">
    <source>
        <dbReference type="EMBL" id="PAA81649.1"/>
    </source>
</evidence>
<feature type="region of interest" description="Disordered" evidence="9">
    <location>
        <begin position="846"/>
        <end position="866"/>
    </location>
</feature>
<comment type="caution">
    <text evidence="12">The sequence shown here is derived from an EMBL/GenBank/DDBJ whole genome shotgun (WGS) entry which is preliminary data.</text>
</comment>
<evidence type="ECO:0000256" key="8">
    <source>
        <dbReference type="ARBA" id="ARBA00023136"/>
    </source>
</evidence>
<feature type="transmembrane region" description="Helical" evidence="10">
    <location>
        <begin position="1689"/>
        <end position="1717"/>
    </location>
</feature>
<evidence type="ECO:0000256" key="6">
    <source>
        <dbReference type="ARBA" id="ARBA00022840"/>
    </source>
</evidence>
<feature type="transmembrane region" description="Helical" evidence="10">
    <location>
        <begin position="1729"/>
        <end position="1753"/>
    </location>
</feature>
<dbReference type="Pfam" id="PF12698">
    <property type="entry name" value="ABC2_membrane_3"/>
    <property type="match status" value="2"/>
</dbReference>
<feature type="domain" description="ABC transporter" evidence="11">
    <location>
        <begin position="876"/>
        <end position="1103"/>
    </location>
</feature>
<feature type="transmembrane region" description="Helical" evidence="10">
    <location>
        <begin position="607"/>
        <end position="629"/>
    </location>
</feature>
<feature type="compositionally biased region" description="Basic and acidic residues" evidence="9">
    <location>
        <begin position="855"/>
        <end position="866"/>
    </location>
</feature>
<dbReference type="GO" id="GO:0005319">
    <property type="term" value="F:lipid transporter activity"/>
    <property type="evidence" value="ECO:0007669"/>
    <property type="project" value="TreeGrafter"/>
</dbReference>
<dbReference type="GO" id="GO:0016887">
    <property type="term" value="F:ATP hydrolysis activity"/>
    <property type="evidence" value="ECO:0007669"/>
    <property type="project" value="InterPro"/>
</dbReference>
<feature type="region of interest" description="Disordered" evidence="9">
    <location>
        <begin position="1218"/>
        <end position="1246"/>
    </location>
</feature>
<dbReference type="PROSITE" id="PS00211">
    <property type="entry name" value="ABC_TRANSPORTER_1"/>
    <property type="match status" value="2"/>
</dbReference>
<keyword evidence="13" id="KW-1185">Reference proteome</keyword>
<sequence>MYVRMEEPPKGDSSEEDEVRQQSSQTQSFPSASQQQQQQQEEVTAPEEAERDSSNISGDKSRKVNGGNMQQIRTLMWKHCLEEIRQPVKLLAQCCIPVVVICVLVLAHAVTNQQRSYSHCFFQPKALPTSGVLSFFQTKLCDWNSTCLDRDHPVRGSDLRGFRSPERLIQLIEYANDNAQFNNLLLDFLSKVQSRAPYSLNDLLEIASHYSGLFSEPEFQGRLFNVTSAISSDYRDLTNNNIFAVEADSGGISKVHIALYNLSAGVCGVESTEGNFAQFMSYAGIDRDEFLRDRRDVVTLDFSATRSGSAAASRRRRKRRSVASADGDEIFAAFRRYYDCHRYKDFTLWNTPLYSFWRMYTNHYYGNVLYAPNTPTVNKIIEKARTVFHSVQEAQDFISNWNSTYRGRLNHFLSMFLSHEESARHLCNLLIKQNNGLCDTISLDHWRQAVKIVDLLLPEVDTFLSCFFNKLKDPFVGFSNMSELWRNLPNFTSNSQLKSVLEFHVSPDEQELRDKPGFIKYTLHPKAWFTDHPDDLRELKEPNNPGPRRHWTDVKFLVYSYVDTQDIVEWAIAEVLSGSRVRDGIYMQMQPYMCWLHDEFLNTFRNFLHFFLIISWVVLVGVIVQKIVYEKESRLKEMILVMGVSREIMWLTWFLSSLGIFLVPTLICSIVLKVTICKLVSFSVVFFTLFTYSMLSILSAFFLSTLFSKANVGATLSSFLYLMTYIPYAVCKLVLNLEFHPAGHFILSLLPNVAFAYTFDGILKFEHFSVPVYWSTLQQSPYVLRNFTVAGALAMMWLDAALLLLATAYVEQVHSGTRGASKSWYFLCSTRFWKYILRRYFTARPGSGASTTNSRSRDYQGDNRTGRCADAQQVPISIQRLCKAYGRHRVLKDFNLSLYRNHLTSLVGKNGCGKSTLMSILCGLDSASSGHVTMFGHSHPEELGVIRQWIGVCPQFDTVFGFLTVKEHVDFYGSLKGLSKAERCGEVDEIVHLLSLPEDTRVNQLSGGQRRKLSLLLAFLGQVKFVILDEPTAGVDPISRHAIWELIQRLKAGKTILMTSHHLDEAEALADRIAVLGTGGKIHFHDTPGKLKRLFSDSQMLTVSFVQGADCQSHASQLFELISACAAQGARSSPSSTPAASPSSEVEAAPTAQLDWQKRGNDLYFRIPNSVARLCMTELLKCIETEKSRYQILRFQISQPTMEDIFFLITGGEGGEEAEAEASAAAAGSSRRTAARRQRHRSESGAGGSFGDLSFIRTDFSSDGLTLPNLPTAADQGGFELSDAAAGFNDSGVGDGVVVGGESSVRSSRVSLVPTETGDDRRPRISRAAQLACQVEAILLKRLRYMIRTPSCLLTNIFLPILFLAVAIAMIQLRPGWRSSPPVEIHPWHLKVGYPNQANSLHYFYDYPDPFDSEGVQPPAAALYAEQLNMGFQGCRCMNSSVYSIPGYPCYQSVSELNDTDHLDQSCNACSFYCQPVDFPHQTRRLAVRDIAHKLPRNGSDKLFNISNWLIQTSNDYLLNRFGGASFSEVNPLTDAVARGSEAFETAINRLHNATLRHALASMLNFSEAIRFIDAFYGRRWSSKVWFDNMGYVAGPAYLNVFNNARLRALLADQQQLPTSGIAAFLDSLPPDGQGLRLDFDHYGYMMALVGIFIALSLSAFPCSAVCLLVEERSSGALHLQKLFTIPLWLYWLVNFMFDLAIYTCIAGVVTVTLHLLGGEAFHHSQDALSAGILCWSYGLAALPLNYLLSLFFSEQSRAYISLFAVNLLLSILTCLLYSIIYVLQQYNLPLRDLMPKLKRILLIACPQFGIAEGIYTVQTNYFLGKVLEEWYGKTGVYKNLLSYQDGLLKNASCFVGHCLLFWLAIVLIENLVYGVGKVSKKSLSAQTETQSSRPNIEVRNVCKRYGGKSSCRSRGGGASSRPAVDDVSFSVASGEVLGLLGSNGAGKSSIFRMLTRGESITSGSIRVGGRLNNSFDCFSDAGYCSQSNVLWKTMSPVDHLAFYARCKGFRGQALQKEVDSLVHRLGLSENSAKPSGHLSGGNRRRLCVAIAFIGSPDVVLLDEPTAGVDVVARRRIWKCIQRARRMQQSILLTSHSMEECELLCNRILIMKSGRLLAQGSVDDLVKQFCQGFVLRLLLRADAAAELSDTIVGSLAEELGLDGSCEFKTDERDETKEVHILLKPSAGLVGEAAAAAAAGISAPFVQVYEALRQLQCRYGDEGFISFALVHPSVEEVFHRVMSLSDKESSETSAAAESLRRPTVSVAGAVSNNVSV</sequence>
<comment type="similarity">
    <text evidence="2">Belongs to the ABC transporter superfamily. ABCA family.</text>
</comment>
<organism evidence="12 13">
    <name type="scientific">Macrostomum lignano</name>
    <dbReference type="NCBI Taxonomy" id="282301"/>
    <lineage>
        <taxon>Eukaryota</taxon>
        <taxon>Metazoa</taxon>
        <taxon>Spiralia</taxon>
        <taxon>Lophotrochozoa</taxon>
        <taxon>Platyhelminthes</taxon>
        <taxon>Rhabditophora</taxon>
        <taxon>Macrostomorpha</taxon>
        <taxon>Macrostomida</taxon>
        <taxon>Macrostomidae</taxon>
        <taxon>Macrostomum</taxon>
    </lineage>
</organism>
<feature type="compositionally biased region" description="Low complexity" evidence="9">
    <location>
        <begin position="21"/>
        <end position="40"/>
    </location>
</feature>
<feature type="region of interest" description="Disordered" evidence="9">
    <location>
        <begin position="1132"/>
        <end position="1151"/>
    </location>
</feature>
<feature type="transmembrane region" description="Helical" evidence="10">
    <location>
        <begin position="1353"/>
        <end position="1371"/>
    </location>
</feature>
<dbReference type="EMBL" id="NIVC01000518">
    <property type="protein sequence ID" value="PAA81649.1"/>
    <property type="molecule type" value="Genomic_DNA"/>
</dbReference>
<feature type="domain" description="ABC transporter" evidence="11">
    <location>
        <begin position="1897"/>
        <end position="2138"/>
    </location>
</feature>
<dbReference type="SMART" id="SM00382">
    <property type="entry name" value="AAA"/>
    <property type="match status" value="2"/>
</dbReference>
<keyword evidence="8 10" id="KW-0472">Membrane</keyword>
<evidence type="ECO:0000256" key="3">
    <source>
        <dbReference type="ARBA" id="ARBA00022448"/>
    </source>
</evidence>
<feature type="transmembrane region" description="Helical" evidence="10">
    <location>
        <begin position="784"/>
        <end position="810"/>
    </location>
</feature>
<feature type="transmembrane region" description="Helical" evidence="10">
    <location>
        <begin position="650"/>
        <end position="672"/>
    </location>
</feature>
<keyword evidence="5" id="KW-0547">Nucleotide-binding</keyword>
<evidence type="ECO:0000256" key="5">
    <source>
        <dbReference type="ARBA" id="ARBA00022741"/>
    </source>
</evidence>
<feature type="transmembrane region" description="Helical" evidence="10">
    <location>
        <begin position="710"/>
        <end position="730"/>
    </location>
</feature>
<dbReference type="OrthoDB" id="10255969at2759"/>
<dbReference type="Proteomes" id="UP000215902">
    <property type="component" value="Unassembled WGS sequence"/>
</dbReference>
<evidence type="ECO:0000313" key="13">
    <source>
        <dbReference type="Proteomes" id="UP000215902"/>
    </source>
</evidence>
<dbReference type="InterPro" id="IPR013525">
    <property type="entry name" value="ABC2_TM"/>
</dbReference>
<keyword evidence="4 10" id="KW-0812">Transmembrane</keyword>
<proteinExistence type="inferred from homology"/>
<evidence type="ECO:0000259" key="11">
    <source>
        <dbReference type="PROSITE" id="PS50893"/>
    </source>
</evidence>
<dbReference type="GO" id="GO:0140359">
    <property type="term" value="F:ABC-type transporter activity"/>
    <property type="evidence" value="ECO:0007669"/>
    <property type="project" value="InterPro"/>
</dbReference>
<feature type="transmembrane region" description="Helical" evidence="10">
    <location>
        <begin position="1759"/>
        <end position="1781"/>
    </location>
</feature>
<dbReference type="GO" id="GO:0005524">
    <property type="term" value="F:ATP binding"/>
    <property type="evidence" value="ECO:0007669"/>
    <property type="project" value="UniProtKB-KW"/>
</dbReference>
<dbReference type="PROSITE" id="PS50893">
    <property type="entry name" value="ABC_TRANSPORTER_2"/>
    <property type="match status" value="2"/>
</dbReference>
<evidence type="ECO:0000256" key="10">
    <source>
        <dbReference type="SAM" id="Phobius"/>
    </source>
</evidence>
<dbReference type="STRING" id="282301.A0A267G8K9"/>
<dbReference type="Pfam" id="PF00005">
    <property type="entry name" value="ABC_tran"/>
    <property type="match status" value="2"/>
</dbReference>
<keyword evidence="7 10" id="KW-1133">Transmembrane helix</keyword>
<dbReference type="InterPro" id="IPR017871">
    <property type="entry name" value="ABC_transporter-like_CS"/>
</dbReference>
<evidence type="ECO:0000256" key="4">
    <source>
        <dbReference type="ARBA" id="ARBA00022692"/>
    </source>
</evidence>
<dbReference type="CDD" id="cd03263">
    <property type="entry name" value="ABC_subfamily_A"/>
    <property type="match status" value="2"/>
</dbReference>
<dbReference type="SUPFAM" id="SSF52540">
    <property type="entry name" value="P-loop containing nucleoside triphosphate hydrolases"/>
    <property type="match status" value="2"/>
</dbReference>
<name>A0A267G8K9_9PLAT</name>
<evidence type="ECO:0000256" key="7">
    <source>
        <dbReference type="ARBA" id="ARBA00022989"/>
    </source>
</evidence>
<dbReference type="FunFam" id="3.40.50.300:FF:000335">
    <property type="entry name" value="ATP binding cassette subfamily A member 5"/>
    <property type="match status" value="1"/>
</dbReference>
<dbReference type="InterPro" id="IPR003439">
    <property type="entry name" value="ABC_transporter-like_ATP-bd"/>
</dbReference>
<dbReference type="InterPro" id="IPR003593">
    <property type="entry name" value="AAA+_ATPase"/>
</dbReference>
<feature type="compositionally biased region" description="Low complexity" evidence="9">
    <location>
        <begin position="1221"/>
        <end position="1232"/>
    </location>
</feature>
<feature type="transmembrane region" description="Helical" evidence="10">
    <location>
        <begin position="1645"/>
        <end position="1669"/>
    </location>
</feature>
<protein>
    <recommendedName>
        <fullName evidence="11">ABC transporter domain-containing protein</fullName>
    </recommendedName>
</protein>